<proteinExistence type="predicted"/>
<dbReference type="Pfam" id="PF13642">
    <property type="entry name" value="DUF4144"/>
    <property type="match status" value="1"/>
</dbReference>
<dbReference type="EMBL" id="JAFEUM010000003">
    <property type="protein sequence ID" value="MBM7036752.1"/>
    <property type="molecule type" value="Genomic_DNA"/>
</dbReference>
<gene>
    <name evidence="1" type="ORF">JQC93_10105</name>
</gene>
<sequence length="106" mass="12012">MIHWPCIFKLEGDSELLFLASERQLISELDALIWDSADRLIDSTGQCYVVKQKGKGYVFEPEGSALSLEFITQLIQEHEFSKAEMCITKIQFPSIQKAIMALALES</sequence>
<comment type="caution">
    <text evidence="1">The sequence shown here is derived from an EMBL/GenBank/DDBJ whole genome shotgun (WGS) entry which is preliminary data.</text>
</comment>
<dbReference type="Proteomes" id="UP000809621">
    <property type="component" value="Unassembled WGS sequence"/>
</dbReference>
<name>A0ABS2HKV5_9VIBR</name>
<keyword evidence="2" id="KW-1185">Reference proteome</keyword>
<evidence type="ECO:0000313" key="1">
    <source>
        <dbReference type="EMBL" id="MBM7036752.1"/>
    </source>
</evidence>
<evidence type="ECO:0000313" key="2">
    <source>
        <dbReference type="Proteomes" id="UP000809621"/>
    </source>
</evidence>
<organism evidence="1 2">
    <name type="scientific">Vibrio ulleungensis</name>
    <dbReference type="NCBI Taxonomy" id="2807619"/>
    <lineage>
        <taxon>Bacteria</taxon>
        <taxon>Pseudomonadati</taxon>
        <taxon>Pseudomonadota</taxon>
        <taxon>Gammaproteobacteria</taxon>
        <taxon>Vibrionales</taxon>
        <taxon>Vibrionaceae</taxon>
        <taxon>Vibrio</taxon>
    </lineage>
</organism>
<protein>
    <submittedName>
        <fullName evidence="1">Uncharacterized protein</fullName>
    </submittedName>
</protein>
<dbReference type="Gene3D" id="2.40.10.320">
    <property type="entry name" value="Uncharacterised protein PF13642 yp_926445, N-terminal domain"/>
    <property type="match status" value="1"/>
</dbReference>
<accession>A0ABS2HKV5</accession>
<dbReference type="InterPro" id="IPR025284">
    <property type="entry name" value="DUF4144"/>
</dbReference>
<dbReference type="RefSeq" id="WP_205158310.1">
    <property type="nucleotide sequence ID" value="NZ_JAFEUM010000003.1"/>
</dbReference>
<reference evidence="1 2" key="1">
    <citation type="submission" date="2021-02" db="EMBL/GenBank/DDBJ databases">
        <authorList>
            <person name="Park J.-S."/>
        </authorList>
    </citation>
    <scope>NUCLEOTIDE SEQUENCE [LARGE SCALE GENOMIC DNA]</scope>
    <source>
        <strain evidence="1 2">188UL20-2</strain>
    </source>
</reference>